<feature type="repeat" description="WD" evidence="3">
    <location>
        <begin position="290"/>
        <end position="329"/>
    </location>
</feature>
<dbReference type="PRINTS" id="PR00320">
    <property type="entry name" value="GPROTEINBRPT"/>
</dbReference>
<dbReference type="InterPro" id="IPR020472">
    <property type="entry name" value="WD40_PAC1"/>
</dbReference>
<feature type="repeat" description="WD" evidence="3">
    <location>
        <begin position="514"/>
        <end position="544"/>
    </location>
</feature>
<dbReference type="STRING" id="1037660.A0A066VWH7"/>
<dbReference type="InterPro" id="IPR015943">
    <property type="entry name" value="WD40/YVTN_repeat-like_dom_sf"/>
</dbReference>
<evidence type="ECO:0000256" key="4">
    <source>
        <dbReference type="SAM" id="MobiDB-lite"/>
    </source>
</evidence>
<keyword evidence="1 3" id="KW-0853">WD repeat</keyword>
<feature type="compositionally biased region" description="Polar residues" evidence="4">
    <location>
        <begin position="172"/>
        <end position="184"/>
    </location>
</feature>
<keyword evidence="5" id="KW-1133">Transmembrane helix</keyword>
<sequence length="586" mass="64222">MTDEGTTAKLQANIESLPLADQRAVNSVWSIFSYSPHARRGLILQGILTMCCFLQLSLLSSALALAIRIDPFGLFPREVSLRVLGFTDAITLGRAAQASRSLKELADDDLLCEQHIERKCEKCGWGLPLLNDKKRRRAAASNAAVAAKRPSPTAPTPGASSSAQSTASQSQVLNGTTATSGNLKRSITATANAAALEKRNSLSRPPSPSPPSHSNYPPATSETHFQQPPAKRQLMTRPWKSVYCERWMIERNWRGGRYSVRTLHGHTTGSSHPSFLVLLSGSYDRTLRVLKGHTRRIRCLQFDEMKLITGSMDRTLKIWNWRAGELIRTLEGHTAGIVCLHFNDEVLASGSQDSDIKSWSGPKSPPATFLFSASDDCTIRLWDLQTSECIMSYDGHVGQVQSIKLVMLDDDAVLKLSKGTAAGLVPPAPYDVEMSDIDGGFSAMQAEIEQRSQNAPSSRFGFGEGEAESSKNRSKSKSPSRRACSKARPVLLSGPWDNTLKIFDVRTGRCIRTLFGHVEGVWSVEGDKLRIVSASHDRTIKIWDRDTVLRQSTLVGHRAAVTCVALGDDKIVSGSDDSEIKIRCFS</sequence>
<keyword evidence="5" id="KW-0472">Membrane</keyword>
<evidence type="ECO:0000256" key="3">
    <source>
        <dbReference type="PROSITE-ProRule" id="PRU00221"/>
    </source>
</evidence>
<evidence type="ECO:0000256" key="2">
    <source>
        <dbReference type="ARBA" id="ARBA00022737"/>
    </source>
</evidence>
<dbReference type="SMART" id="SM00320">
    <property type="entry name" value="WD40"/>
    <property type="match status" value="5"/>
</dbReference>
<feature type="repeat" description="WD" evidence="3">
    <location>
        <begin position="364"/>
        <end position="392"/>
    </location>
</feature>
<feature type="region of interest" description="Disordered" evidence="4">
    <location>
        <begin position="196"/>
        <end position="233"/>
    </location>
</feature>
<dbReference type="PROSITE" id="PS50082">
    <property type="entry name" value="WD_REPEATS_2"/>
    <property type="match status" value="4"/>
</dbReference>
<dbReference type="GO" id="GO:0000209">
    <property type="term" value="P:protein polyubiquitination"/>
    <property type="evidence" value="ECO:0007669"/>
    <property type="project" value="TreeGrafter"/>
</dbReference>
<dbReference type="PROSITE" id="PS50294">
    <property type="entry name" value="WD_REPEATS_REGION"/>
    <property type="match status" value="3"/>
</dbReference>
<comment type="caution">
    <text evidence="6">The sequence shown here is derived from an EMBL/GenBank/DDBJ whole genome shotgun (WGS) entry which is preliminary data.</text>
</comment>
<evidence type="ECO:0000313" key="6">
    <source>
        <dbReference type="EMBL" id="KDN42870.1"/>
    </source>
</evidence>
<dbReference type="CDD" id="cd00200">
    <property type="entry name" value="WD40"/>
    <property type="match status" value="1"/>
</dbReference>
<dbReference type="EMBL" id="JMSN01000066">
    <property type="protein sequence ID" value="KDN42870.1"/>
    <property type="molecule type" value="Genomic_DNA"/>
</dbReference>
<feature type="region of interest" description="Disordered" evidence="4">
    <location>
        <begin position="140"/>
        <end position="184"/>
    </location>
</feature>
<name>A0A066VWH7_TILAU</name>
<dbReference type="OMA" id="GIAHVWS"/>
<organism evidence="6 7">
    <name type="scientific">Tilletiaria anomala (strain ATCC 24038 / CBS 436.72 / UBC 951)</name>
    <dbReference type="NCBI Taxonomy" id="1037660"/>
    <lineage>
        <taxon>Eukaryota</taxon>
        <taxon>Fungi</taxon>
        <taxon>Dikarya</taxon>
        <taxon>Basidiomycota</taxon>
        <taxon>Ustilaginomycotina</taxon>
        <taxon>Exobasidiomycetes</taxon>
        <taxon>Georgefischeriales</taxon>
        <taxon>Tilletiariaceae</taxon>
        <taxon>Tilletiaria</taxon>
    </lineage>
</organism>
<dbReference type="Gene3D" id="1.20.1280.50">
    <property type="match status" value="1"/>
</dbReference>
<dbReference type="GeneID" id="25266873"/>
<evidence type="ECO:0000256" key="5">
    <source>
        <dbReference type="SAM" id="Phobius"/>
    </source>
</evidence>
<accession>A0A066VWH7</accession>
<dbReference type="SUPFAM" id="SSF50978">
    <property type="entry name" value="WD40 repeat-like"/>
    <property type="match status" value="1"/>
</dbReference>
<feature type="repeat" description="WD" evidence="3">
    <location>
        <begin position="330"/>
        <end position="360"/>
    </location>
</feature>
<feature type="compositionally biased region" description="Basic residues" evidence="4">
    <location>
        <begin position="472"/>
        <end position="485"/>
    </location>
</feature>
<feature type="region of interest" description="Disordered" evidence="4">
    <location>
        <begin position="448"/>
        <end position="486"/>
    </location>
</feature>
<dbReference type="GO" id="GO:0043224">
    <property type="term" value="C:nuclear SCF ubiquitin ligase complex"/>
    <property type="evidence" value="ECO:0007669"/>
    <property type="project" value="TreeGrafter"/>
</dbReference>
<dbReference type="GO" id="GO:0043130">
    <property type="term" value="F:ubiquitin binding"/>
    <property type="evidence" value="ECO:0007669"/>
    <property type="project" value="TreeGrafter"/>
</dbReference>
<dbReference type="AlphaFoldDB" id="A0A066VWH7"/>
<keyword evidence="5" id="KW-0812">Transmembrane</keyword>
<dbReference type="HOGENOM" id="CLU_000288_103_1_1"/>
<protein>
    <submittedName>
        <fullName evidence="6">WD40 repeat-like protein</fullName>
    </submittedName>
</protein>
<dbReference type="PANTHER" id="PTHR22847:SF681">
    <property type="entry name" value="F-BOX PROTEIN MET30"/>
    <property type="match status" value="1"/>
</dbReference>
<dbReference type="InParanoid" id="A0A066VWH7"/>
<dbReference type="PANTHER" id="PTHR22847">
    <property type="entry name" value="WD40 REPEAT PROTEIN"/>
    <property type="match status" value="1"/>
</dbReference>
<dbReference type="RefSeq" id="XP_013242204.1">
    <property type="nucleotide sequence ID" value="XM_013386750.1"/>
</dbReference>
<keyword evidence="2" id="KW-0677">Repeat</keyword>
<dbReference type="InterPro" id="IPR019775">
    <property type="entry name" value="WD40_repeat_CS"/>
</dbReference>
<feature type="compositionally biased region" description="Low complexity" evidence="4">
    <location>
        <begin position="140"/>
        <end position="171"/>
    </location>
</feature>
<evidence type="ECO:0000256" key="1">
    <source>
        <dbReference type="ARBA" id="ARBA00022574"/>
    </source>
</evidence>
<dbReference type="OrthoDB" id="5580488at2759"/>
<proteinExistence type="predicted"/>
<dbReference type="InterPro" id="IPR001680">
    <property type="entry name" value="WD40_rpt"/>
</dbReference>
<dbReference type="Gene3D" id="2.130.10.10">
    <property type="entry name" value="YVTN repeat-like/Quinoprotein amine dehydrogenase"/>
    <property type="match status" value="3"/>
</dbReference>
<dbReference type="SUPFAM" id="SSF81383">
    <property type="entry name" value="F-box domain"/>
    <property type="match status" value="1"/>
</dbReference>
<reference evidence="6 7" key="1">
    <citation type="submission" date="2014-05" db="EMBL/GenBank/DDBJ databases">
        <title>Draft genome sequence of a rare smut relative, Tilletiaria anomala UBC 951.</title>
        <authorList>
            <consortium name="DOE Joint Genome Institute"/>
            <person name="Toome M."/>
            <person name="Kuo A."/>
            <person name="Henrissat B."/>
            <person name="Lipzen A."/>
            <person name="Tritt A."/>
            <person name="Yoshinaga Y."/>
            <person name="Zane M."/>
            <person name="Barry K."/>
            <person name="Grigoriev I.V."/>
            <person name="Spatafora J.W."/>
            <person name="Aimea M.C."/>
        </authorList>
    </citation>
    <scope>NUCLEOTIDE SEQUENCE [LARGE SCALE GENOMIC DNA]</scope>
    <source>
        <strain evidence="6 7">UBC 951</strain>
    </source>
</reference>
<dbReference type="InterPro" id="IPR036047">
    <property type="entry name" value="F-box-like_dom_sf"/>
</dbReference>
<evidence type="ECO:0000313" key="7">
    <source>
        <dbReference type="Proteomes" id="UP000027361"/>
    </source>
</evidence>
<dbReference type="InterPro" id="IPR036322">
    <property type="entry name" value="WD40_repeat_dom_sf"/>
</dbReference>
<feature type="transmembrane region" description="Helical" evidence="5">
    <location>
        <begin position="42"/>
        <end position="67"/>
    </location>
</feature>
<dbReference type="Pfam" id="PF00400">
    <property type="entry name" value="WD40"/>
    <property type="match status" value="5"/>
</dbReference>
<dbReference type="Proteomes" id="UP000027361">
    <property type="component" value="Unassembled WGS sequence"/>
</dbReference>
<gene>
    <name evidence="6" type="ORF">K437DRAFT_278855</name>
</gene>
<keyword evidence="7" id="KW-1185">Reference proteome</keyword>
<dbReference type="PROSITE" id="PS00678">
    <property type="entry name" value="WD_REPEATS_1"/>
    <property type="match status" value="1"/>
</dbReference>